<evidence type="ECO:0000313" key="2">
    <source>
        <dbReference type="Proteomes" id="UP000314294"/>
    </source>
</evidence>
<dbReference type="AlphaFoldDB" id="A0A4Z2EWY5"/>
<evidence type="ECO:0000313" key="1">
    <source>
        <dbReference type="EMBL" id="TNN33466.1"/>
    </source>
</evidence>
<name>A0A4Z2EWY5_9TELE</name>
<sequence>MSVGLFSSGCAHFVETESRVFSSENWKPPKAVKRSAHKTRAEIRPGASRRFRRIVLTGLRSCGGRPLSRDGLGVLHGRLRVVRSLLLSSCDDGVLRSLLLSSCDREVLRSLLLSSCDDGVLRDLLLDVCDGSRRHFRAAGVTLLPRSCFSTQRVHRLPCKAQSCFQHAATHRHEPRRWKPRQRNVSDASDVELTVLLAGGELPVGEELAHLLQDFLVGLGRLELQRVTS</sequence>
<comment type="caution">
    <text evidence="1">The sequence shown here is derived from an EMBL/GenBank/DDBJ whole genome shotgun (WGS) entry which is preliminary data.</text>
</comment>
<keyword evidence="2" id="KW-1185">Reference proteome</keyword>
<organism evidence="1 2">
    <name type="scientific">Liparis tanakae</name>
    <name type="common">Tanaka's snailfish</name>
    <dbReference type="NCBI Taxonomy" id="230148"/>
    <lineage>
        <taxon>Eukaryota</taxon>
        <taxon>Metazoa</taxon>
        <taxon>Chordata</taxon>
        <taxon>Craniata</taxon>
        <taxon>Vertebrata</taxon>
        <taxon>Euteleostomi</taxon>
        <taxon>Actinopterygii</taxon>
        <taxon>Neopterygii</taxon>
        <taxon>Teleostei</taxon>
        <taxon>Neoteleostei</taxon>
        <taxon>Acanthomorphata</taxon>
        <taxon>Eupercaria</taxon>
        <taxon>Perciformes</taxon>
        <taxon>Cottioidei</taxon>
        <taxon>Cottales</taxon>
        <taxon>Liparidae</taxon>
        <taxon>Liparis</taxon>
    </lineage>
</organism>
<protein>
    <submittedName>
        <fullName evidence="1">Uncharacterized protein</fullName>
    </submittedName>
</protein>
<reference evidence="1 2" key="1">
    <citation type="submission" date="2019-03" db="EMBL/GenBank/DDBJ databases">
        <title>First draft genome of Liparis tanakae, snailfish: a comprehensive survey of snailfish specific genes.</title>
        <authorList>
            <person name="Kim W."/>
            <person name="Song I."/>
            <person name="Jeong J.-H."/>
            <person name="Kim D."/>
            <person name="Kim S."/>
            <person name="Ryu S."/>
            <person name="Song J.Y."/>
            <person name="Lee S.K."/>
        </authorList>
    </citation>
    <scope>NUCLEOTIDE SEQUENCE [LARGE SCALE GENOMIC DNA]</scope>
    <source>
        <tissue evidence="1">Muscle</tissue>
    </source>
</reference>
<dbReference type="Proteomes" id="UP000314294">
    <property type="component" value="Unassembled WGS sequence"/>
</dbReference>
<gene>
    <name evidence="1" type="ORF">EYF80_056372</name>
</gene>
<proteinExistence type="predicted"/>
<accession>A0A4Z2EWY5</accession>
<dbReference type="EMBL" id="SRLO01002237">
    <property type="protein sequence ID" value="TNN33466.1"/>
    <property type="molecule type" value="Genomic_DNA"/>
</dbReference>